<keyword evidence="4 7" id="KW-0697">Rotamase</keyword>
<dbReference type="GO" id="GO:0005783">
    <property type="term" value="C:endoplasmic reticulum"/>
    <property type="evidence" value="ECO:0007669"/>
    <property type="project" value="TreeGrafter"/>
</dbReference>
<accession>A0A165IC96</accession>
<dbReference type="PANTHER" id="PTHR45779">
    <property type="entry name" value="PEPTIDYLPROLYL ISOMERASE"/>
    <property type="match status" value="1"/>
</dbReference>
<comment type="function">
    <text evidence="2">PPIases accelerate the folding of proteins. It catalyzes the cis-trans isomerization of proline imidic peptide bonds in oligopeptides.</text>
</comment>
<keyword evidence="10" id="KW-1185">Reference proteome</keyword>
<evidence type="ECO:0000256" key="3">
    <source>
        <dbReference type="ARBA" id="ARBA00013194"/>
    </source>
</evidence>
<dbReference type="SUPFAM" id="SSF54534">
    <property type="entry name" value="FKBP-like"/>
    <property type="match status" value="1"/>
</dbReference>
<organism evidence="9 10">
    <name type="scientific">Calocera cornea HHB12733</name>
    <dbReference type="NCBI Taxonomy" id="1353952"/>
    <lineage>
        <taxon>Eukaryota</taxon>
        <taxon>Fungi</taxon>
        <taxon>Dikarya</taxon>
        <taxon>Basidiomycota</taxon>
        <taxon>Agaricomycotina</taxon>
        <taxon>Dacrymycetes</taxon>
        <taxon>Dacrymycetales</taxon>
        <taxon>Dacrymycetaceae</taxon>
        <taxon>Calocera</taxon>
    </lineage>
</organism>
<feature type="domain" description="PPIase FKBP-type" evidence="8">
    <location>
        <begin position="12"/>
        <end position="100"/>
    </location>
</feature>
<dbReference type="Pfam" id="PF00254">
    <property type="entry name" value="FKBP_C"/>
    <property type="match status" value="1"/>
</dbReference>
<dbReference type="OrthoDB" id="1902587at2759"/>
<evidence type="ECO:0000256" key="7">
    <source>
        <dbReference type="PROSITE-ProRule" id="PRU00277"/>
    </source>
</evidence>
<comment type="similarity">
    <text evidence="6">Belongs to the FKBP-type PPIase family. FKBP1 subfamily.</text>
</comment>
<dbReference type="PROSITE" id="PS50059">
    <property type="entry name" value="FKBP_PPIASE"/>
    <property type="match status" value="1"/>
</dbReference>
<sequence length="100" mass="11158">MSTCVPRHVWKSDTVTVHYVGKLTNGRIFDSSRDRRLPFSFELGIGQVIQGWDQGIPQFSVGQKANLTITPDLAYANRGYPPNIPPGATLVFEIELLRIS</sequence>
<dbReference type="PANTHER" id="PTHR45779:SF7">
    <property type="entry name" value="PEPTIDYLPROLYL ISOMERASE"/>
    <property type="match status" value="1"/>
</dbReference>
<proteinExistence type="inferred from homology"/>
<dbReference type="Gene3D" id="3.10.50.40">
    <property type="match status" value="1"/>
</dbReference>
<name>A0A165IC96_9BASI</name>
<dbReference type="FunFam" id="3.10.50.40:FF:000025">
    <property type="entry name" value="Peptidylprolyl isomerase"/>
    <property type="match status" value="1"/>
</dbReference>
<keyword evidence="5 7" id="KW-0413">Isomerase</keyword>
<evidence type="ECO:0000313" key="9">
    <source>
        <dbReference type="EMBL" id="KZT60384.1"/>
    </source>
</evidence>
<dbReference type="Proteomes" id="UP000076842">
    <property type="component" value="Unassembled WGS sequence"/>
</dbReference>
<dbReference type="InParanoid" id="A0A165IC96"/>
<dbReference type="InterPro" id="IPR046357">
    <property type="entry name" value="PPIase_dom_sf"/>
</dbReference>
<evidence type="ECO:0000313" key="10">
    <source>
        <dbReference type="Proteomes" id="UP000076842"/>
    </source>
</evidence>
<protein>
    <recommendedName>
        <fullName evidence="3 7">peptidylprolyl isomerase</fullName>
        <ecNumber evidence="3 7">5.2.1.8</ecNumber>
    </recommendedName>
</protein>
<evidence type="ECO:0000256" key="1">
    <source>
        <dbReference type="ARBA" id="ARBA00000971"/>
    </source>
</evidence>
<dbReference type="InterPro" id="IPR044609">
    <property type="entry name" value="FKBP2/11"/>
</dbReference>
<dbReference type="AlphaFoldDB" id="A0A165IC96"/>
<reference evidence="9 10" key="1">
    <citation type="journal article" date="2016" name="Mol. Biol. Evol.">
        <title>Comparative Genomics of Early-Diverging Mushroom-Forming Fungi Provides Insights into the Origins of Lignocellulose Decay Capabilities.</title>
        <authorList>
            <person name="Nagy L.G."/>
            <person name="Riley R."/>
            <person name="Tritt A."/>
            <person name="Adam C."/>
            <person name="Daum C."/>
            <person name="Floudas D."/>
            <person name="Sun H."/>
            <person name="Yadav J.S."/>
            <person name="Pangilinan J."/>
            <person name="Larsson K.H."/>
            <person name="Matsuura K."/>
            <person name="Barry K."/>
            <person name="Labutti K."/>
            <person name="Kuo R."/>
            <person name="Ohm R.A."/>
            <person name="Bhattacharya S.S."/>
            <person name="Shirouzu T."/>
            <person name="Yoshinaga Y."/>
            <person name="Martin F.M."/>
            <person name="Grigoriev I.V."/>
            <person name="Hibbett D.S."/>
        </authorList>
    </citation>
    <scope>NUCLEOTIDE SEQUENCE [LARGE SCALE GENOMIC DNA]</scope>
    <source>
        <strain evidence="9 10">HHB12733</strain>
    </source>
</reference>
<comment type="catalytic activity">
    <reaction evidence="1 7">
        <text>[protein]-peptidylproline (omega=180) = [protein]-peptidylproline (omega=0)</text>
        <dbReference type="Rhea" id="RHEA:16237"/>
        <dbReference type="Rhea" id="RHEA-COMP:10747"/>
        <dbReference type="Rhea" id="RHEA-COMP:10748"/>
        <dbReference type="ChEBI" id="CHEBI:83833"/>
        <dbReference type="ChEBI" id="CHEBI:83834"/>
        <dbReference type="EC" id="5.2.1.8"/>
    </reaction>
</comment>
<dbReference type="InterPro" id="IPR001179">
    <property type="entry name" value="PPIase_FKBP_dom"/>
</dbReference>
<dbReference type="EMBL" id="KV423931">
    <property type="protein sequence ID" value="KZT60384.1"/>
    <property type="molecule type" value="Genomic_DNA"/>
</dbReference>
<evidence type="ECO:0000256" key="4">
    <source>
        <dbReference type="ARBA" id="ARBA00023110"/>
    </source>
</evidence>
<dbReference type="EC" id="5.2.1.8" evidence="3 7"/>
<evidence type="ECO:0000256" key="5">
    <source>
        <dbReference type="ARBA" id="ARBA00023235"/>
    </source>
</evidence>
<evidence type="ECO:0000256" key="2">
    <source>
        <dbReference type="ARBA" id="ARBA00002388"/>
    </source>
</evidence>
<dbReference type="GO" id="GO:0003755">
    <property type="term" value="F:peptidyl-prolyl cis-trans isomerase activity"/>
    <property type="evidence" value="ECO:0007669"/>
    <property type="project" value="UniProtKB-KW"/>
</dbReference>
<evidence type="ECO:0000259" key="8">
    <source>
        <dbReference type="PROSITE" id="PS50059"/>
    </source>
</evidence>
<dbReference type="STRING" id="1353952.A0A165IC96"/>
<gene>
    <name evidence="9" type="ORF">CALCODRAFT_492432</name>
</gene>
<evidence type="ECO:0000256" key="6">
    <source>
        <dbReference type="ARBA" id="ARBA00038106"/>
    </source>
</evidence>